<feature type="compositionally biased region" description="Basic and acidic residues" evidence="1">
    <location>
        <begin position="39"/>
        <end position="49"/>
    </location>
</feature>
<evidence type="ECO:0000313" key="3">
    <source>
        <dbReference type="Proteomes" id="UP000618445"/>
    </source>
</evidence>
<accession>A0ABR8CF78</accession>
<reference evidence="2 3" key="1">
    <citation type="journal article" date="2020" name="ISME J.">
        <title>Comparative genomics reveals insights into cyanobacterial evolution and habitat adaptation.</title>
        <authorList>
            <person name="Chen M.Y."/>
            <person name="Teng W.K."/>
            <person name="Zhao L."/>
            <person name="Hu C.X."/>
            <person name="Zhou Y.K."/>
            <person name="Han B.P."/>
            <person name="Song L.R."/>
            <person name="Shu W.S."/>
        </authorList>
    </citation>
    <scope>NUCLEOTIDE SEQUENCE [LARGE SCALE GENOMIC DNA]</scope>
    <source>
        <strain evidence="2 3">FACHB-1050</strain>
    </source>
</reference>
<protein>
    <submittedName>
        <fullName evidence="2">Uncharacterized protein</fullName>
    </submittedName>
</protein>
<feature type="compositionally biased region" description="Polar residues" evidence="1">
    <location>
        <begin position="50"/>
        <end position="62"/>
    </location>
</feature>
<feature type="compositionally biased region" description="Acidic residues" evidence="1">
    <location>
        <begin position="182"/>
        <end position="192"/>
    </location>
</feature>
<evidence type="ECO:0000256" key="1">
    <source>
        <dbReference type="SAM" id="MobiDB-lite"/>
    </source>
</evidence>
<feature type="region of interest" description="Disordered" evidence="1">
    <location>
        <begin position="161"/>
        <end position="192"/>
    </location>
</feature>
<sequence length="198" mass="22645">MKTNADDLSSVKHVRAKEIKSLSRSLDVEEISASQDVTSKSHNDEDKAKSSSPEFGDQSNEPISDEPFSDNNPKSPDSADNVEVSAEPEEIIEQPKEPEYNAWEVWTYLERQRLKTLKLINTFQAEWEANRFVREAERSAPSNLRVHYEIRPVWLDESELMGDYQNTPSSHKSNKSKNSQVEQDDEDYADAIDVEVII</sequence>
<gene>
    <name evidence="2" type="ORF">H6G05_21350</name>
</gene>
<feature type="region of interest" description="Disordered" evidence="1">
    <location>
        <begin position="1"/>
        <end position="97"/>
    </location>
</feature>
<dbReference type="Proteomes" id="UP000618445">
    <property type="component" value="Unassembled WGS sequence"/>
</dbReference>
<organism evidence="2 3">
    <name type="scientific">Phormidium tenue FACHB-1050</name>
    <dbReference type="NCBI Taxonomy" id="2692857"/>
    <lineage>
        <taxon>Bacteria</taxon>
        <taxon>Bacillati</taxon>
        <taxon>Cyanobacteriota</taxon>
        <taxon>Cyanophyceae</taxon>
        <taxon>Oscillatoriophycideae</taxon>
        <taxon>Oscillatoriales</taxon>
        <taxon>Oscillatoriaceae</taxon>
        <taxon>Phormidium</taxon>
    </lineage>
</organism>
<comment type="caution">
    <text evidence="2">The sequence shown here is derived from an EMBL/GenBank/DDBJ whole genome shotgun (WGS) entry which is preliminary data.</text>
</comment>
<proteinExistence type="predicted"/>
<name>A0ABR8CF78_9CYAN</name>
<dbReference type="EMBL" id="JACJQY010000049">
    <property type="protein sequence ID" value="MBD2319374.1"/>
    <property type="molecule type" value="Genomic_DNA"/>
</dbReference>
<keyword evidence="3" id="KW-1185">Reference proteome</keyword>
<dbReference type="RefSeq" id="WP_190581304.1">
    <property type="nucleotide sequence ID" value="NZ_CAWPQU010000044.1"/>
</dbReference>
<evidence type="ECO:0000313" key="2">
    <source>
        <dbReference type="EMBL" id="MBD2319374.1"/>
    </source>
</evidence>